<evidence type="ECO:0000259" key="4">
    <source>
        <dbReference type="PROSITE" id="PS50983"/>
    </source>
</evidence>
<dbReference type="Pfam" id="PF01497">
    <property type="entry name" value="Peripla_BP_2"/>
    <property type="match status" value="1"/>
</dbReference>
<dbReference type="PROSITE" id="PS51257">
    <property type="entry name" value="PROKAR_LIPOPROTEIN"/>
    <property type="match status" value="1"/>
</dbReference>
<gene>
    <name evidence="5" type="ORF">H8705_09975</name>
</gene>
<keyword evidence="3" id="KW-0732">Signal</keyword>
<dbReference type="PROSITE" id="PS50983">
    <property type="entry name" value="FE_B12_PBP"/>
    <property type="match status" value="1"/>
</dbReference>
<protein>
    <submittedName>
        <fullName evidence="5">ABC transporter substrate-binding protein</fullName>
    </submittedName>
</protein>
<dbReference type="PANTHER" id="PTHR30535">
    <property type="entry name" value="VITAMIN B12-BINDING PROTEIN"/>
    <property type="match status" value="1"/>
</dbReference>
<reference evidence="5" key="1">
    <citation type="submission" date="2020-08" db="EMBL/GenBank/DDBJ databases">
        <title>Genome public.</title>
        <authorList>
            <person name="Liu C."/>
            <person name="Sun Q."/>
        </authorList>
    </citation>
    <scope>NUCLEOTIDE SEQUENCE</scope>
    <source>
        <strain evidence="5">NSJ-64</strain>
    </source>
</reference>
<dbReference type="SUPFAM" id="SSF53807">
    <property type="entry name" value="Helical backbone' metal receptor"/>
    <property type="match status" value="1"/>
</dbReference>
<evidence type="ECO:0000313" key="5">
    <source>
        <dbReference type="EMBL" id="MBC8585911.1"/>
    </source>
</evidence>
<dbReference type="Proteomes" id="UP000623678">
    <property type="component" value="Unassembled WGS sequence"/>
</dbReference>
<comment type="similarity">
    <text evidence="1">Belongs to the bacterial solute-binding protein 8 family.</text>
</comment>
<comment type="caution">
    <text evidence="5">The sequence shown here is derived from an EMBL/GenBank/DDBJ whole genome shotgun (WGS) entry which is preliminary data.</text>
</comment>
<evidence type="ECO:0000256" key="3">
    <source>
        <dbReference type="SAM" id="SignalP"/>
    </source>
</evidence>
<keyword evidence="6" id="KW-1185">Reference proteome</keyword>
<dbReference type="InterPro" id="IPR050902">
    <property type="entry name" value="ABC_Transporter_SBP"/>
</dbReference>
<dbReference type="GO" id="GO:0071281">
    <property type="term" value="P:cellular response to iron ion"/>
    <property type="evidence" value="ECO:0007669"/>
    <property type="project" value="TreeGrafter"/>
</dbReference>
<feature type="domain" description="Fe/B12 periplasmic-binding" evidence="4">
    <location>
        <begin position="60"/>
        <end position="310"/>
    </location>
</feature>
<evidence type="ECO:0000256" key="1">
    <source>
        <dbReference type="ARBA" id="ARBA00008814"/>
    </source>
</evidence>
<feature type="compositionally biased region" description="Polar residues" evidence="2">
    <location>
        <begin position="315"/>
        <end position="330"/>
    </location>
</feature>
<dbReference type="Gene3D" id="3.40.50.1980">
    <property type="entry name" value="Nitrogenase molybdenum iron protein domain"/>
    <property type="match status" value="2"/>
</dbReference>
<feature type="region of interest" description="Disordered" evidence="2">
    <location>
        <begin position="311"/>
        <end position="356"/>
    </location>
</feature>
<dbReference type="AlphaFoldDB" id="A0A926ENL2"/>
<feature type="chain" id="PRO_5038361333" evidence="3">
    <location>
        <begin position="21"/>
        <end position="356"/>
    </location>
</feature>
<evidence type="ECO:0000256" key="2">
    <source>
        <dbReference type="SAM" id="MobiDB-lite"/>
    </source>
</evidence>
<feature type="compositionally biased region" description="Acidic residues" evidence="2">
    <location>
        <begin position="336"/>
        <end position="345"/>
    </location>
</feature>
<dbReference type="PANTHER" id="PTHR30535:SF34">
    <property type="entry name" value="MOLYBDATE-BINDING PROTEIN MOLA"/>
    <property type="match status" value="1"/>
</dbReference>
<evidence type="ECO:0000313" key="6">
    <source>
        <dbReference type="Proteomes" id="UP000623678"/>
    </source>
</evidence>
<proteinExistence type="inferred from homology"/>
<feature type="signal peptide" evidence="3">
    <location>
        <begin position="1"/>
        <end position="20"/>
    </location>
</feature>
<dbReference type="InterPro" id="IPR002491">
    <property type="entry name" value="ABC_transptr_periplasmic_BD"/>
</dbReference>
<name>A0A926ENL2_9FIRM</name>
<dbReference type="EMBL" id="JACRTD010000007">
    <property type="protein sequence ID" value="MBC8585911.1"/>
    <property type="molecule type" value="Genomic_DNA"/>
</dbReference>
<sequence>MIIKKWLALFLALVLLFSLASCQFFNREEDSPSSSQPAEEIDPEYPVAIGDIRISQRPEAVVSLSPALTEVLIDLGCSDRLAGISDFDDYPSSITSLPRAGTPQLPNLEEIENISPSVVFASSSLTQEDTVKLQQMDIEVVVLKKAATLDELENIYLTIATIMDGAVSGEENGRRVFDPLLERAQRLASAVQANVTQRLKGVYVRVPDFTVATGDTLEGRLLSMIGIDNIAQEYGEWVFPADKASEFLPQIIFYDQSIDIQQFASSEVYKNLDAVKNNQLVPVESLLFERQSSRMFSLLEEMAAAAYPQIDFGGETSSDTQDSALSQQDASLESSGDSESDDELLTMDGVSMPGTT</sequence>
<organism evidence="5 6">
    <name type="scientific">Youxingia wuxianensis</name>
    <dbReference type="NCBI Taxonomy" id="2763678"/>
    <lineage>
        <taxon>Bacteria</taxon>
        <taxon>Bacillati</taxon>
        <taxon>Bacillota</taxon>
        <taxon>Clostridia</taxon>
        <taxon>Eubacteriales</taxon>
        <taxon>Oscillospiraceae</taxon>
        <taxon>Youxingia</taxon>
    </lineage>
</organism>
<accession>A0A926ENL2</accession>
<dbReference type="RefSeq" id="WP_262395619.1">
    <property type="nucleotide sequence ID" value="NZ_JACRTD010000007.1"/>
</dbReference>